<dbReference type="AlphaFoldDB" id="A0A5C6RL62"/>
<dbReference type="InterPro" id="IPR016181">
    <property type="entry name" value="Acyl_CoA_acyltransferase"/>
</dbReference>
<accession>A0A5C6RL62</accession>
<proteinExistence type="predicted"/>
<evidence type="ECO:0000313" key="2">
    <source>
        <dbReference type="Proteomes" id="UP000321580"/>
    </source>
</evidence>
<dbReference type="OrthoDB" id="9806005at2"/>
<dbReference type="PANTHER" id="PTHR41368:SF1">
    <property type="entry name" value="PROTEIN YGHO"/>
    <property type="match status" value="1"/>
</dbReference>
<keyword evidence="2" id="KW-1185">Reference proteome</keyword>
<dbReference type="PANTHER" id="PTHR41368">
    <property type="entry name" value="PROTEIN YGHO"/>
    <property type="match status" value="1"/>
</dbReference>
<dbReference type="Proteomes" id="UP000321580">
    <property type="component" value="Unassembled WGS sequence"/>
</dbReference>
<evidence type="ECO:0008006" key="3">
    <source>
        <dbReference type="Google" id="ProtNLM"/>
    </source>
</evidence>
<dbReference type="SUPFAM" id="SSF55729">
    <property type="entry name" value="Acyl-CoA N-acyltransferases (Nat)"/>
    <property type="match status" value="1"/>
</dbReference>
<dbReference type="RefSeq" id="WP_147167545.1">
    <property type="nucleotide sequence ID" value="NZ_VOOR01000019.1"/>
</dbReference>
<dbReference type="EMBL" id="VOOR01000019">
    <property type="protein sequence ID" value="TXB63141.1"/>
    <property type="molecule type" value="Genomic_DNA"/>
</dbReference>
<dbReference type="Gene3D" id="3.40.630.30">
    <property type="match status" value="1"/>
</dbReference>
<organism evidence="1 2">
    <name type="scientific">Phaeodactylibacter luteus</name>
    <dbReference type="NCBI Taxonomy" id="1564516"/>
    <lineage>
        <taxon>Bacteria</taxon>
        <taxon>Pseudomonadati</taxon>
        <taxon>Bacteroidota</taxon>
        <taxon>Saprospiria</taxon>
        <taxon>Saprospirales</taxon>
        <taxon>Haliscomenobacteraceae</taxon>
        <taxon>Phaeodactylibacter</taxon>
    </lineage>
</organism>
<protein>
    <recommendedName>
        <fullName evidence="3">GNAT family N-acetyltransferase</fullName>
    </recommendedName>
</protein>
<reference evidence="1 2" key="1">
    <citation type="submission" date="2019-08" db="EMBL/GenBank/DDBJ databases">
        <title>Genome of Phaeodactylibacter luteus.</title>
        <authorList>
            <person name="Bowman J.P."/>
        </authorList>
    </citation>
    <scope>NUCLEOTIDE SEQUENCE [LARGE SCALE GENOMIC DNA]</scope>
    <source>
        <strain evidence="1 2">KCTC 42180</strain>
    </source>
</reference>
<dbReference type="InterPro" id="IPR039968">
    <property type="entry name" value="BcerS-like"/>
</dbReference>
<name>A0A5C6RL62_9BACT</name>
<gene>
    <name evidence="1" type="ORF">FRY97_10815</name>
</gene>
<comment type="caution">
    <text evidence="1">The sequence shown here is derived from an EMBL/GenBank/DDBJ whole genome shotgun (WGS) entry which is preliminary data.</text>
</comment>
<evidence type="ECO:0000313" key="1">
    <source>
        <dbReference type="EMBL" id="TXB63141.1"/>
    </source>
</evidence>
<sequence length="388" mass="44397">MEIRIVDSPADWELFHKVPFRVYKGDPRWIAPLQGDVESVFDPAKNDTFKNGEASCFVLVDGSGVPVGRIAAFIDGERNRGAKLATGGIGFFECMPQQEYAEALFEVAENWLKDRGIALVDGPINFGEREKFWGLLVQGFEPPLFQENYQPKYYQGLFESNGYVPYEQILTFKGNTGQLPYSRLQSVVDRLGRKIHIETRTLDYSRLPEYTRDFCTIYNASFSKKLHFKPLEPQQVMQILNEAKPIADTDLMALTYFDGAPAAFCALLPDINHLLRFANGRLAWYKLPRLLWKKWSARQLPIKGIGFGVHPDFQNKGAFPAIIAQMAKPRIFKRYKDLYLTTVRAHNEEAVSAYKKLGVEVDRIHIAYRKPLVASARVEPYPFTEPWK</sequence>